<dbReference type="EMBL" id="GBRH01181493">
    <property type="protein sequence ID" value="JAE16403.1"/>
    <property type="molecule type" value="Transcribed_RNA"/>
</dbReference>
<sequence>MGCDFCGLLGTPTRPRSIYRLQLLRATNARHTNQAQEAMSLFSALKKGVLLFRLDAVEF</sequence>
<accession>A0A0A9G6V4</accession>
<reference evidence="1" key="2">
    <citation type="journal article" date="2015" name="Data Brief">
        <title>Shoot transcriptome of the giant reed, Arundo donax.</title>
        <authorList>
            <person name="Barrero R.A."/>
            <person name="Guerrero F.D."/>
            <person name="Moolhuijzen P."/>
            <person name="Goolsby J.A."/>
            <person name="Tidwell J."/>
            <person name="Bellgard S.E."/>
            <person name="Bellgard M.I."/>
        </authorList>
    </citation>
    <scope>NUCLEOTIDE SEQUENCE</scope>
    <source>
        <tissue evidence="1">Shoot tissue taken approximately 20 cm above the soil surface</tissue>
    </source>
</reference>
<name>A0A0A9G6V4_ARUDO</name>
<proteinExistence type="predicted"/>
<dbReference type="AlphaFoldDB" id="A0A0A9G6V4"/>
<organism evidence="1">
    <name type="scientific">Arundo donax</name>
    <name type="common">Giant reed</name>
    <name type="synonym">Donax arundinaceus</name>
    <dbReference type="NCBI Taxonomy" id="35708"/>
    <lineage>
        <taxon>Eukaryota</taxon>
        <taxon>Viridiplantae</taxon>
        <taxon>Streptophyta</taxon>
        <taxon>Embryophyta</taxon>
        <taxon>Tracheophyta</taxon>
        <taxon>Spermatophyta</taxon>
        <taxon>Magnoliopsida</taxon>
        <taxon>Liliopsida</taxon>
        <taxon>Poales</taxon>
        <taxon>Poaceae</taxon>
        <taxon>PACMAD clade</taxon>
        <taxon>Arundinoideae</taxon>
        <taxon>Arundineae</taxon>
        <taxon>Arundo</taxon>
    </lineage>
</organism>
<evidence type="ECO:0000313" key="1">
    <source>
        <dbReference type="EMBL" id="JAE16403.1"/>
    </source>
</evidence>
<reference evidence="1" key="1">
    <citation type="submission" date="2014-09" db="EMBL/GenBank/DDBJ databases">
        <authorList>
            <person name="Magalhaes I.L.F."/>
            <person name="Oliveira U."/>
            <person name="Santos F.R."/>
            <person name="Vidigal T.H.D.A."/>
            <person name="Brescovit A.D."/>
            <person name="Santos A.J."/>
        </authorList>
    </citation>
    <scope>NUCLEOTIDE SEQUENCE</scope>
    <source>
        <tissue evidence="1">Shoot tissue taken approximately 20 cm above the soil surface</tissue>
    </source>
</reference>
<protein>
    <submittedName>
        <fullName evidence="1">Uncharacterized protein</fullName>
    </submittedName>
</protein>